<dbReference type="AlphaFoldDB" id="A0A8J3R4E4"/>
<sequence>MRSPTCAARWRVGQGALSELVRHFVGAAPLFAQMLEQLPVGLDVSRVYGDNAIEPAPCLINAQL</sequence>
<evidence type="ECO:0000313" key="2">
    <source>
        <dbReference type="Proteomes" id="UP000642748"/>
    </source>
</evidence>
<name>A0A8J3R4E4_9ACTN</name>
<dbReference type="Proteomes" id="UP000642748">
    <property type="component" value="Unassembled WGS sequence"/>
</dbReference>
<accession>A0A8J3R4E4</accession>
<protein>
    <submittedName>
        <fullName evidence="1">Uncharacterized protein</fullName>
    </submittedName>
</protein>
<gene>
    <name evidence="1" type="ORF">Raf01_94440</name>
</gene>
<dbReference type="EMBL" id="BONZ01000122">
    <property type="protein sequence ID" value="GIH21272.1"/>
    <property type="molecule type" value="Genomic_DNA"/>
</dbReference>
<organism evidence="1 2">
    <name type="scientific">Rugosimonospora africana</name>
    <dbReference type="NCBI Taxonomy" id="556532"/>
    <lineage>
        <taxon>Bacteria</taxon>
        <taxon>Bacillati</taxon>
        <taxon>Actinomycetota</taxon>
        <taxon>Actinomycetes</taxon>
        <taxon>Micromonosporales</taxon>
        <taxon>Micromonosporaceae</taxon>
        <taxon>Rugosimonospora</taxon>
    </lineage>
</organism>
<keyword evidence="2" id="KW-1185">Reference proteome</keyword>
<reference evidence="1" key="1">
    <citation type="submission" date="2021-01" db="EMBL/GenBank/DDBJ databases">
        <title>Whole genome shotgun sequence of Rugosimonospora africana NBRC 104875.</title>
        <authorList>
            <person name="Komaki H."/>
            <person name="Tamura T."/>
        </authorList>
    </citation>
    <scope>NUCLEOTIDE SEQUENCE</scope>
    <source>
        <strain evidence="1">NBRC 104875</strain>
    </source>
</reference>
<proteinExistence type="predicted"/>
<comment type="caution">
    <text evidence="1">The sequence shown here is derived from an EMBL/GenBank/DDBJ whole genome shotgun (WGS) entry which is preliminary data.</text>
</comment>
<evidence type="ECO:0000313" key="1">
    <source>
        <dbReference type="EMBL" id="GIH21272.1"/>
    </source>
</evidence>